<sequence>MKRPRGNVPRQVALEALDSVQKILFPFDSDSEGILRDLVSRQSFDPDCLRYDCAGYRREGEEDITYSYFGGRLMDLFEEQQDPTPHSILEKWFQRRSGARFMMMATFVGIFIAIILGVLGLAVSIVQAWLAYQAWKHPVTPTN</sequence>
<keyword evidence="1" id="KW-0812">Transmembrane</keyword>
<reference evidence="2 3" key="2">
    <citation type="journal article" date="2017" name="Sci. Rep.">
        <title>Ant-infecting Ophiocordyceps genomes reveal a high diversity of potential behavioral manipulation genes and a possible major role for enterotoxins.</title>
        <authorList>
            <person name="de Bekker C."/>
            <person name="Ohm R.A."/>
            <person name="Evans H.C."/>
            <person name="Brachmann A."/>
            <person name="Hughes D.P."/>
        </authorList>
    </citation>
    <scope>NUCLEOTIDE SEQUENCE [LARGE SCALE GENOMIC DNA]</scope>
    <source>
        <strain evidence="2 3">SC16a</strain>
    </source>
</reference>
<dbReference type="EMBL" id="LAZP02000405">
    <property type="protein sequence ID" value="PFH57468.1"/>
    <property type="molecule type" value="Genomic_DNA"/>
</dbReference>
<organism evidence="2 3">
    <name type="scientific">Ophiocordyceps unilateralis</name>
    <name type="common">Zombie-ant fungus</name>
    <name type="synonym">Torrubia unilateralis</name>
    <dbReference type="NCBI Taxonomy" id="268505"/>
    <lineage>
        <taxon>Eukaryota</taxon>
        <taxon>Fungi</taxon>
        <taxon>Dikarya</taxon>
        <taxon>Ascomycota</taxon>
        <taxon>Pezizomycotina</taxon>
        <taxon>Sordariomycetes</taxon>
        <taxon>Hypocreomycetidae</taxon>
        <taxon>Hypocreales</taxon>
        <taxon>Ophiocordycipitaceae</taxon>
        <taxon>Ophiocordyceps</taxon>
    </lineage>
</organism>
<accession>A0A2A9P832</accession>
<evidence type="ECO:0000256" key="1">
    <source>
        <dbReference type="SAM" id="Phobius"/>
    </source>
</evidence>
<dbReference type="Proteomes" id="UP000037136">
    <property type="component" value="Unassembled WGS sequence"/>
</dbReference>
<dbReference type="STRING" id="268505.A0A2A9P832"/>
<comment type="caution">
    <text evidence="2">The sequence shown here is derived from an EMBL/GenBank/DDBJ whole genome shotgun (WGS) entry which is preliminary data.</text>
</comment>
<keyword evidence="3" id="KW-1185">Reference proteome</keyword>
<keyword evidence="1" id="KW-0472">Membrane</keyword>
<dbReference type="AlphaFoldDB" id="A0A2A9P832"/>
<dbReference type="OrthoDB" id="5428890at2759"/>
<name>A0A2A9P832_OPHUN</name>
<proteinExistence type="predicted"/>
<reference evidence="2 3" key="1">
    <citation type="journal article" date="2015" name="BMC Genomics">
        <title>Gene expression during zombie ant biting behavior reflects the complexity underlying fungal parasitic behavioral manipulation.</title>
        <authorList>
            <person name="de Bekker C."/>
            <person name="Ohm R.A."/>
            <person name="Loreto R.G."/>
            <person name="Sebastian A."/>
            <person name="Albert I."/>
            <person name="Merrow M."/>
            <person name="Brachmann A."/>
            <person name="Hughes D.P."/>
        </authorList>
    </citation>
    <scope>NUCLEOTIDE SEQUENCE [LARGE SCALE GENOMIC DNA]</scope>
    <source>
        <strain evidence="2 3">SC16a</strain>
    </source>
</reference>
<gene>
    <name evidence="2" type="ORF">XA68_15031</name>
</gene>
<protein>
    <submittedName>
        <fullName evidence="2">Uncharacterized protein</fullName>
    </submittedName>
</protein>
<evidence type="ECO:0000313" key="2">
    <source>
        <dbReference type="EMBL" id="PFH57468.1"/>
    </source>
</evidence>
<keyword evidence="1" id="KW-1133">Transmembrane helix</keyword>
<evidence type="ECO:0000313" key="3">
    <source>
        <dbReference type="Proteomes" id="UP000037136"/>
    </source>
</evidence>
<feature type="transmembrane region" description="Helical" evidence="1">
    <location>
        <begin position="101"/>
        <end position="130"/>
    </location>
</feature>